<dbReference type="Proteomes" id="UP000821866">
    <property type="component" value="Chromosome 6"/>
</dbReference>
<sequence length="468" mass="52012">MKTCSLPQAPLLQSVKECIGNQEDEHEFTSRSGVSVEGFLEVLRCYLEATLVTWKGKVFAQKSGVCIGSCVAPILSTIFLAKVDRAIQGSLFDLAIKVFRYVDDYLVFVDRCVFIRKMINVMKVFREQGHGLTFTCEVPRNDALQYLDLQLAFSPDSICWRYKPRSQKGLLDYQSGHSRLVKNGIASSCIRSAISKSCPHLIRQSMCEQAVKLRQAGALCCLRRTTLPCDSSKVAHLGKKKVEELKPVAPAELCMTPSARRLSLFEAALGAAITRCTCIPVAYYLGKGGGGSTPRATPPSHPPCCGRVPQPEQGTQTWVPTWSDRLAVRFAGRLGLSWVGLEGAGANNRRRKSLIKIPDAVREYWSRRSSLVGIFLSGNTWSPLSLFAGRLFVRLVFCLFVFHCCPAVGGSLHLGRCSLFIYTWSQSSYICRTHPQPHAFGSVFVTFSPTVLAKIVEKEQFFSFRSRR</sequence>
<keyword evidence="3" id="KW-1185">Reference proteome</keyword>
<organism evidence="2 3">
    <name type="scientific">Rhipicephalus microplus</name>
    <name type="common">Cattle tick</name>
    <name type="synonym">Boophilus microplus</name>
    <dbReference type="NCBI Taxonomy" id="6941"/>
    <lineage>
        <taxon>Eukaryota</taxon>
        <taxon>Metazoa</taxon>
        <taxon>Ecdysozoa</taxon>
        <taxon>Arthropoda</taxon>
        <taxon>Chelicerata</taxon>
        <taxon>Arachnida</taxon>
        <taxon>Acari</taxon>
        <taxon>Parasitiformes</taxon>
        <taxon>Ixodida</taxon>
        <taxon>Ixodoidea</taxon>
        <taxon>Ixodidae</taxon>
        <taxon>Rhipicephalinae</taxon>
        <taxon>Rhipicephalus</taxon>
        <taxon>Boophilus</taxon>
    </lineage>
</organism>
<evidence type="ECO:0000259" key="1">
    <source>
        <dbReference type="PROSITE" id="PS50878"/>
    </source>
</evidence>
<dbReference type="EMBL" id="JABSTU010000008">
    <property type="protein sequence ID" value="KAH8024116.1"/>
    <property type="molecule type" value="Genomic_DNA"/>
</dbReference>
<evidence type="ECO:0000313" key="3">
    <source>
        <dbReference type="Proteomes" id="UP000821866"/>
    </source>
</evidence>
<feature type="domain" description="Reverse transcriptase" evidence="1">
    <location>
        <begin position="1"/>
        <end position="158"/>
    </location>
</feature>
<name>A0A9J6DPY1_RHIMP</name>
<evidence type="ECO:0000313" key="2">
    <source>
        <dbReference type="EMBL" id="KAH8024116.1"/>
    </source>
</evidence>
<dbReference type="PROSITE" id="PS50878">
    <property type="entry name" value="RT_POL"/>
    <property type="match status" value="1"/>
</dbReference>
<accession>A0A9J6DPY1</accession>
<dbReference type="GO" id="GO:0071897">
    <property type="term" value="P:DNA biosynthetic process"/>
    <property type="evidence" value="ECO:0007669"/>
    <property type="project" value="UniProtKB-ARBA"/>
</dbReference>
<dbReference type="SUPFAM" id="SSF56672">
    <property type="entry name" value="DNA/RNA polymerases"/>
    <property type="match status" value="1"/>
</dbReference>
<dbReference type="PANTHER" id="PTHR21301">
    <property type="entry name" value="REVERSE TRANSCRIPTASE"/>
    <property type="match status" value="1"/>
</dbReference>
<protein>
    <recommendedName>
        <fullName evidence="1">Reverse transcriptase domain-containing protein</fullName>
    </recommendedName>
</protein>
<comment type="caution">
    <text evidence="2">The sequence shown here is derived from an EMBL/GenBank/DDBJ whole genome shotgun (WGS) entry which is preliminary data.</text>
</comment>
<reference evidence="2" key="1">
    <citation type="journal article" date="2020" name="Cell">
        <title>Large-Scale Comparative Analyses of Tick Genomes Elucidate Their Genetic Diversity and Vector Capacities.</title>
        <authorList>
            <consortium name="Tick Genome and Microbiome Consortium (TIGMIC)"/>
            <person name="Jia N."/>
            <person name="Wang J."/>
            <person name="Shi W."/>
            <person name="Du L."/>
            <person name="Sun Y."/>
            <person name="Zhan W."/>
            <person name="Jiang J.F."/>
            <person name="Wang Q."/>
            <person name="Zhang B."/>
            <person name="Ji P."/>
            <person name="Bell-Sakyi L."/>
            <person name="Cui X.M."/>
            <person name="Yuan T.T."/>
            <person name="Jiang B.G."/>
            <person name="Yang W.F."/>
            <person name="Lam T.T."/>
            <person name="Chang Q.C."/>
            <person name="Ding S.J."/>
            <person name="Wang X.J."/>
            <person name="Zhu J.G."/>
            <person name="Ruan X.D."/>
            <person name="Zhao L."/>
            <person name="Wei J.T."/>
            <person name="Ye R.Z."/>
            <person name="Que T.C."/>
            <person name="Du C.H."/>
            <person name="Zhou Y.H."/>
            <person name="Cheng J.X."/>
            <person name="Dai P.F."/>
            <person name="Guo W.B."/>
            <person name="Han X.H."/>
            <person name="Huang E.J."/>
            <person name="Li L.F."/>
            <person name="Wei W."/>
            <person name="Gao Y.C."/>
            <person name="Liu J.Z."/>
            <person name="Shao H.Z."/>
            <person name="Wang X."/>
            <person name="Wang C.C."/>
            <person name="Yang T.C."/>
            <person name="Huo Q.B."/>
            <person name="Li W."/>
            <person name="Chen H.Y."/>
            <person name="Chen S.E."/>
            <person name="Zhou L.G."/>
            <person name="Ni X.B."/>
            <person name="Tian J.H."/>
            <person name="Sheng Y."/>
            <person name="Liu T."/>
            <person name="Pan Y.S."/>
            <person name="Xia L.Y."/>
            <person name="Li J."/>
            <person name="Zhao F."/>
            <person name="Cao W.C."/>
        </authorList>
    </citation>
    <scope>NUCLEOTIDE SEQUENCE</scope>
    <source>
        <strain evidence="2">Rmic-2018</strain>
    </source>
</reference>
<dbReference type="InterPro" id="IPR043502">
    <property type="entry name" value="DNA/RNA_pol_sf"/>
</dbReference>
<dbReference type="PANTHER" id="PTHR21301:SF10">
    <property type="entry name" value="REVERSE TRANSCRIPTASE DOMAIN-CONTAINING PROTEIN"/>
    <property type="match status" value="1"/>
</dbReference>
<reference evidence="2" key="2">
    <citation type="submission" date="2021-09" db="EMBL/GenBank/DDBJ databases">
        <authorList>
            <person name="Jia N."/>
            <person name="Wang J."/>
            <person name="Shi W."/>
            <person name="Du L."/>
            <person name="Sun Y."/>
            <person name="Zhan W."/>
            <person name="Jiang J."/>
            <person name="Wang Q."/>
            <person name="Zhang B."/>
            <person name="Ji P."/>
            <person name="Sakyi L.B."/>
            <person name="Cui X."/>
            <person name="Yuan T."/>
            <person name="Jiang B."/>
            <person name="Yang W."/>
            <person name="Lam T.T.-Y."/>
            <person name="Chang Q."/>
            <person name="Ding S."/>
            <person name="Wang X."/>
            <person name="Zhu J."/>
            <person name="Ruan X."/>
            <person name="Zhao L."/>
            <person name="Wei J."/>
            <person name="Que T."/>
            <person name="Du C."/>
            <person name="Cheng J."/>
            <person name="Dai P."/>
            <person name="Han X."/>
            <person name="Huang E."/>
            <person name="Gao Y."/>
            <person name="Liu J."/>
            <person name="Shao H."/>
            <person name="Ye R."/>
            <person name="Li L."/>
            <person name="Wei W."/>
            <person name="Wang X."/>
            <person name="Wang C."/>
            <person name="Huo Q."/>
            <person name="Li W."/>
            <person name="Guo W."/>
            <person name="Chen H."/>
            <person name="Chen S."/>
            <person name="Zhou L."/>
            <person name="Zhou L."/>
            <person name="Ni X."/>
            <person name="Tian J."/>
            <person name="Zhou Y."/>
            <person name="Sheng Y."/>
            <person name="Liu T."/>
            <person name="Pan Y."/>
            <person name="Xia L."/>
            <person name="Li J."/>
            <person name="Zhao F."/>
            <person name="Cao W."/>
        </authorList>
    </citation>
    <scope>NUCLEOTIDE SEQUENCE</scope>
    <source>
        <strain evidence="2">Rmic-2018</strain>
        <tissue evidence="2">Larvae</tissue>
    </source>
</reference>
<gene>
    <name evidence="2" type="ORF">HPB51_021737</name>
</gene>
<dbReference type="AlphaFoldDB" id="A0A9J6DPY1"/>
<proteinExistence type="predicted"/>
<dbReference type="InterPro" id="IPR000477">
    <property type="entry name" value="RT_dom"/>
</dbReference>